<dbReference type="Proteomes" id="UP000317371">
    <property type="component" value="Unassembled WGS sequence"/>
</dbReference>
<sequence>MFPLLASALSWVADRPLARSWATLRLLRLSNSLPASVLVLLGARLAGIWPPLPPVWRAAAAMWCITAFGYVSNDLVDQAEDAINKPDRPLPAGAVTPAAAGALATALALGGLLLAASLGLLATAVAGGVVGLLIFYNLRLKALPLAGNTLVALLAAASLWVGPVAVWGIGALTAWPRLEQLLPPTLLLASFIQARELVKTLEDIPGDAAAGKTTAAVRWGVRPTLTLVAGLALLATGFTLISVGFGDFSPAYLVLVLVGVDLPLLATVAVLWRDASPRRVSRCLAWLKGSYFCGLLALILA</sequence>
<dbReference type="InterPro" id="IPR050475">
    <property type="entry name" value="Prenyltransferase_related"/>
</dbReference>
<dbReference type="Gene3D" id="1.10.357.140">
    <property type="entry name" value="UbiA prenyltransferase"/>
    <property type="match status" value="1"/>
</dbReference>
<accession>A0A540VK30</accession>
<dbReference type="InterPro" id="IPR044878">
    <property type="entry name" value="UbiA_sf"/>
</dbReference>
<dbReference type="RefSeq" id="WP_141608726.1">
    <property type="nucleotide sequence ID" value="NZ_VIGC02000004.1"/>
</dbReference>
<feature type="transmembrane region" description="Helical" evidence="5">
    <location>
        <begin position="92"/>
        <end position="114"/>
    </location>
</feature>
<keyword evidence="3 5" id="KW-1133">Transmembrane helix</keyword>
<evidence type="ECO:0000256" key="5">
    <source>
        <dbReference type="SAM" id="Phobius"/>
    </source>
</evidence>
<name>A0A540VK30_9CHLR</name>
<proteinExistence type="predicted"/>
<feature type="transmembrane region" description="Helical" evidence="5">
    <location>
        <begin position="120"/>
        <end position="138"/>
    </location>
</feature>
<dbReference type="InParanoid" id="A0A540VK30"/>
<dbReference type="GO" id="GO:0016765">
    <property type="term" value="F:transferase activity, transferring alkyl or aryl (other than methyl) groups"/>
    <property type="evidence" value="ECO:0007669"/>
    <property type="project" value="InterPro"/>
</dbReference>
<reference evidence="6 7" key="1">
    <citation type="submission" date="2019-06" db="EMBL/GenBank/DDBJ databases">
        <title>Genome sequence of Litorilinea aerophila BAA-2444.</title>
        <authorList>
            <person name="Maclea K.S."/>
            <person name="Maurais E.G."/>
            <person name="Iannazzi L.C."/>
        </authorList>
    </citation>
    <scope>NUCLEOTIDE SEQUENCE [LARGE SCALE GENOMIC DNA]</scope>
    <source>
        <strain evidence="6 7">ATCC BAA-2444</strain>
    </source>
</reference>
<keyword evidence="4 5" id="KW-0472">Membrane</keyword>
<gene>
    <name evidence="6" type="ORF">FKZ61_03650</name>
</gene>
<feature type="transmembrane region" description="Helical" evidence="5">
    <location>
        <begin position="251"/>
        <end position="271"/>
    </location>
</feature>
<feature type="transmembrane region" description="Helical" evidence="5">
    <location>
        <begin position="150"/>
        <end position="175"/>
    </location>
</feature>
<evidence type="ECO:0008006" key="8">
    <source>
        <dbReference type="Google" id="ProtNLM"/>
    </source>
</evidence>
<comment type="caution">
    <text evidence="6">The sequence shown here is derived from an EMBL/GenBank/DDBJ whole genome shotgun (WGS) entry which is preliminary data.</text>
</comment>
<evidence type="ECO:0000313" key="6">
    <source>
        <dbReference type="EMBL" id="TQE97130.1"/>
    </source>
</evidence>
<dbReference type="PANTHER" id="PTHR42723:SF1">
    <property type="entry name" value="CHLOROPHYLL SYNTHASE, CHLOROPLASTIC"/>
    <property type="match status" value="1"/>
</dbReference>
<dbReference type="Pfam" id="PF01040">
    <property type="entry name" value="UbiA"/>
    <property type="match status" value="1"/>
</dbReference>
<comment type="subcellular location">
    <subcellularLocation>
        <location evidence="1">Membrane</location>
        <topology evidence="1">Multi-pass membrane protein</topology>
    </subcellularLocation>
</comment>
<evidence type="ECO:0000313" key="7">
    <source>
        <dbReference type="Proteomes" id="UP000317371"/>
    </source>
</evidence>
<evidence type="ECO:0000256" key="1">
    <source>
        <dbReference type="ARBA" id="ARBA00004141"/>
    </source>
</evidence>
<keyword evidence="7" id="KW-1185">Reference proteome</keyword>
<dbReference type="AlphaFoldDB" id="A0A540VK30"/>
<dbReference type="GO" id="GO:0016020">
    <property type="term" value="C:membrane"/>
    <property type="evidence" value="ECO:0007669"/>
    <property type="project" value="UniProtKB-SubCell"/>
</dbReference>
<feature type="transmembrane region" description="Helical" evidence="5">
    <location>
        <begin position="219"/>
        <end position="245"/>
    </location>
</feature>
<evidence type="ECO:0000256" key="3">
    <source>
        <dbReference type="ARBA" id="ARBA00022989"/>
    </source>
</evidence>
<evidence type="ECO:0000256" key="4">
    <source>
        <dbReference type="ARBA" id="ARBA00023136"/>
    </source>
</evidence>
<organism evidence="6 7">
    <name type="scientific">Litorilinea aerophila</name>
    <dbReference type="NCBI Taxonomy" id="1204385"/>
    <lineage>
        <taxon>Bacteria</taxon>
        <taxon>Bacillati</taxon>
        <taxon>Chloroflexota</taxon>
        <taxon>Caldilineae</taxon>
        <taxon>Caldilineales</taxon>
        <taxon>Caldilineaceae</taxon>
        <taxon>Litorilinea</taxon>
    </lineage>
</organism>
<dbReference type="EMBL" id="VIGC01000004">
    <property type="protein sequence ID" value="TQE97130.1"/>
    <property type="molecule type" value="Genomic_DNA"/>
</dbReference>
<evidence type="ECO:0000256" key="2">
    <source>
        <dbReference type="ARBA" id="ARBA00022692"/>
    </source>
</evidence>
<dbReference type="InterPro" id="IPR000537">
    <property type="entry name" value="UbiA_prenyltransferase"/>
</dbReference>
<dbReference type="PANTHER" id="PTHR42723">
    <property type="entry name" value="CHLOROPHYLL SYNTHASE"/>
    <property type="match status" value="1"/>
</dbReference>
<keyword evidence="2 5" id="KW-0812">Transmembrane</keyword>
<protein>
    <recommendedName>
        <fullName evidence="8">Geranylgeranylglycerol-phosphate geranylgeranyltransferase</fullName>
    </recommendedName>
</protein>